<reference evidence="3 4" key="1">
    <citation type="submission" date="2020-08" db="EMBL/GenBank/DDBJ databases">
        <title>Genomic Encyclopedia of Type Strains, Phase IV (KMG-IV): sequencing the most valuable type-strain genomes for metagenomic binning, comparative biology and taxonomic classification.</title>
        <authorList>
            <person name="Goeker M."/>
        </authorList>
    </citation>
    <scope>NUCLEOTIDE SEQUENCE [LARGE SCALE GENOMIC DNA]</scope>
    <source>
        <strain evidence="3 4">DSM 7050</strain>
    </source>
</reference>
<gene>
    <name evidence="3" type="ORF">GGQ99_004602</name>
</gene>
<evidence type="ECO:0000313" key="4">
    <source>
        <dbReference type="Proteomes" id="UP000539538"/>
    </source>
</evidence>
<dbReference type="InterPro" id="IPR021136">
    <property type="entry name" value="Flagellar_hook_control-like_C"/>
</dbReference>
<evidence type="ECO:0000313" key="3">
    <source>
        <dbReference type="EMBL" id="MBB4652821.1"/>
    </source>
</evidence>
<evidence type="ECO:0000259" key="2">
    <source>
        <dbReference type="Pfam" id="PF02120"/>
    </source>
</evidence>
<accession>A0ABR6L868</accession>
<name>A0ABR6L868_9HYPH</name>
<keyword evidence="4" id="KW-1185">Reference proteome</keyword>
<dbReference type="Proteomes" id="UP000539538">
    <property type="component" value="Unassembled WGS sequence"/>
</dbReference>
<organism evidence="3 4">
    <name type="scientific">Aminobacter niigataensis</name>
    <dbReference type="NCBI Taxonomy" id="83265"/>
    <lineage>
        <taxon>Bacteria</taxon>
        <taxon>Pseudomonadati</taxon>
        <taxon>Pseudomonadota</taxon>
        <taxon>Alphaproteobacteria</taxon>
        <taxon>Hyphomicrobiales</taxon>
        <taxon>Phyllobacteriaceae</taxon>
        <taxon>Aminobacter</taxon>
    </lineage>
</organism>
<feature type="compositionally biased region" description="Polar residues" evidence="1">
    <location>
        <begin position="173"/>
        <end position="185"/>
    </location>
</feature>
<feature type="domain" description="Flagellar hook-length control protein-like C-terminal" evidence="2">
    <location>
        <begin position="290"/>
        <end position="370"/>
    </location>
</feature>
<dbReference type="Gene3D" id="3.30.750.140">
    <property type="match status" value="1"/>
</dbReference>
<feature type="compositionally biased region" description="Basic and acidic residues" evidence="1">
    <location>
        <begin position="74"/>
        <end position="95"/>
    </location>
</feature>
<dbReference type="Pfam" id="PF02120">
    <property type="entry name" value="Flg_hook"/>
    <property type="match status" value="1"/>
</dbReference>
<feature type="compositionally biased region" description="Gly residues" evidence="1">
    <location>
        <begin position="376"/>
        <end position="386"/>
    </location>
</feature>
<evidence type="ECO:0000256" key="1">
    <source>
        <dbReference type="SAM" id="MobiDB-lite"/>
    </source>
</evidence>
<dbReference type="EMBL" id="JACHOT010000008">
    <property type="protein sequence ID" value="MBB4652821.1"/>
    <property type="molecule type" value="Genomic_DNA"/>
</dbReference>
<feature type="region of interest" description="Disordered" evidence="1">
    <location>
        <begin position="1"/>
        <end position="61"/>
    </location>
</feature>
<feature type="compositionally biased region" description="Basic and acidic residues" evidence="1">
    <location>
        <begin position="427"/>
        <end position="437"/>
    </location>
</feature>
<feature type="compositionally biased region" description="Polar residues" evidence="1">
    <location>
        <begin position="365"/>
        <end position="374"/>
    </location>
</feature>
<feature type="compositionally biased region" description="Polar residues" evidence="1">
    <location>
        <begin position="230"/>
        <end position="243"/>
    </location>
</feature>
<feature type="compositionally biased region" description="Low complexity" evidence="1">
    <location>
        <begin position="134"/>
        <end position="152"/>
    </location>
</feature>
<proteinExistence type="predicted"/>
<feature type="compositionally biased region" description="Gly residues" evidence="1">
    <location>
        <begin position="396"/>
        <end position="410"/>
    </location>
</feature>
<feature type="region of interest" description="Disordered" evidence="1">
    <location>
        <begin position="133"/>
        <end position="243"/>
    </location>
</feature>
<feature type="region of interest" description="Disordered" evidence="1">
    <location>
        <begin position="74"/>
        <end position="118"/>
    </location>
</feature>
<dbReference type="RefSeq" id="WP_183264264.1">
    <property type="nucleotide sequence ID" value="NZ_BAAAVZ010000032.1"/>
</dbReference>
<feature type="region of interest" description="Disordered" evidence="1">
    <location>
        <begin position="365"/>
        <end position="437"/>
    </location>
</feature>
<sequence>MTDAIRSALAGPLASQSSATDRNAFAGNDDQADFDRALATPQKGDQKSEEKRLAAEPPHEKHWLKLAERLAVRGPHVAEPRDDTVDANPARHGEQVEDAEPPLAEVSAKEPAKPDASADTALPLVLALSELRKAGSQAASAGPADAPATEAEGVLEQPNLATDALETEHPSRSAGTAPSRATASGTALPPGMTAATEAPTRAEASPAPASAVGSATGDAATEADKPSRPTPSRQPEQSAAATRVSVISEQIIPAPVASGATGTAGALAMEIASSAPRHTAAASAVQQLQASATNAPAAQVLKIQLRPVELGMVTANLHLAGEQLSIEIEVENAEAYHRLSADREAINSALRGLGFDVDRVTILQPQSPAQAQTRSDGGGLSSGSGGREQPAFQSDGMGGEGGNSGSGRPGGRAANEEANARNISSPRTDRPGSSRYI</sequence>
<dbReference type="InterPro" id="IPR038610">
    <property type="entry name" value="FliK-like_C_sf"/>
</dbReference>
<protein>
    <submittedName>
        <fullName evidence="3">Chemotaxis protein MotD</fullName>
    </submittedName>
</protein>
<comment type="caution">
    <text evidence="3">The sequence shown here is derived from an EMBL/GenBank/DDBJ whole genome shotgun (WGS) entry which is preliminary data.</text>
</comment>
<feature type="compositionally biased region" description="Low complexity" evidence="1">
    <location>
        <begin position="193"/>
        <end position="217"/>
    </location>
</feature>
<feature type="compositionally biased region" description="Basic and acidic residues" evidence="1">
    <location>
        <begin position="44"/>
        <end position="61"/>
    </location>
</feature>